<evidence type="ECO:0000313" key="7">
    <source>
        <dbReference type="EMBL" id="GAA4344208.1"/>
    </source>
</evidence>
<dbReference type="SUPFAM" id="SSF55729">
    <property type="entry name" value="Acyl-CoA N-acyltransferases (Nat)"/>
    <property type="match status" value="1"/>
</dbReference>
<proteinExistence type="predicted"/>
<dbReference type="Gene3D" id="3.30.1490.20">
    <property type="entry name" value="ATP-grasp fold, A domain"/>
    <property type="match status" value="1"/>
</dbReference>
<feature type="domain" description="ATP-grasp" evidence="5">
    <location>
        <begin position="479"/>
        <end position="515"/>
    </location>
</feature>
<dbReference type="Pfam" id="PF13549">
    <property type="entry name" value="ATP-grasp_5"/>
    <property type="match status" value="1"/>
</dbReference>
<reference evidence="8" key="1">
    <citation type="journal article" date="2019" name="Int. J. Syst. Evol. Microbiol.">
        <title>The Global Catalogue of Microorganisms (GCM) 10K type strain sequencing project: providing services to taxonomists for standard genome sequencing and annotation.</title>
        <authorList>
            <consortium name="The Broad Institute Genomics Platform"/>
            <consortium name="The Broad Institute Genome Sequencing Center for Infectious Disease"/>
            <person name="Wu L."/>
            <person name="Ma J."/>
        </authorList>
    </citation>
    <scope>NUCLEOTIDE SEQUENCE [LARGE SCALE GENOMIC DNA]</scope>
    <source>
        <strain evidence="8">JCM 17666</strain>
    </source>
</reference>
<dbReference type="RefSeq" id="WP_345252468.1">
    <property type="nucleotide sequence ID" value="NZ_BAABFO010000045.1"/>
</dbReference>
<dbReference type="Gene3D" id="3.40.50.261">
    <property type="entry name" value="Succinyl-CoA synthetase domains"/>
    <property type="match status" value="2"/>
</dbReference>
<dbReference type="InterPro" id="IPR011761">
    <property type="entry name" value="ATP-grasp"/>
</dbReference>
<evidence type="ECO:0000256" key="1">
    <source>
        <dbReference type="ARBA" id="ARBA00022598"/>
    </source>
</evidence>
<dbReference type="Gene3D" id="3.30.470.20">
    <property type="entry name" value="ATP-grasp fold, B domain"/>
    <property type="match status" value="1"/>
</dbReference>
<dbReference type="PANTHER" id="PTHR43334">
    <property type="entry name" value="ACETATE--COA LIGASE [ADP-FORMING]"/>
    <property type="match status" value="1"/>
</dbReference>
<sequence length="890" mass="94310">MSRHALSPLFDPQSVLAVGPPGLPLLAALPPALRARTVELPLDAHGALALPAELAAPQRRPDLAVVAAPAGKLRQVLEALAPARPAAAVVISHEPVPGVAQFCRDWARANDCQLLGPRSFGLQRPHAGLNASLHPQLARSGRVAMVTQSRSIMAVVMDWADDNRTGFSAVVSLGDEAVLDLPTVLDFLVADPHTDSIALYLEHVRDAREFMSAMRAAASVKPVAVLKADRGGGPRRGDAAGIAPDTVFDAALRRAGAVRVAHFVQLFSAVKALGFRRRPTGRRIAVLANGRGPARLALDRIAASDGTVARAELAPATREALLRALGPSAQADNPVVALAPLAPGGCAEAVAALAADPGVDGLLVVLAPDPDADLPAVARALAEAAPRAGRPVITCFMGDAAMRPLRRVLDDVGSPSFRTPESAVEAFGNLAIDHYNRQLLLQMPPPQPPGRAPDTEGARVVIGQARADARSTLTEPEAKALLAAFHIPVVPVLAARHAAEAVIAAQQIGFPVAIKIDSPDVARKSAVRGVHLDIRSSAELVTAYQRMMANVREAEPGARIAGITVEAMASPPGAPKVAIGVARDALFGPVIRFGSAAGARAEPAGSLGVELPPLNGFLARRLIERTRIWRHVLSEQVSARAHELLEDILVRISDLVCGLPEIESIEINPVIIDGDRVLAADTRITLLPGTEGAADDPGVGGYAHMAIHPYPVQLVRHCQFADGTPYTIRPIRPEDAAPLQAFTRGLSEHSRYMRFISAMRELSPNMLARYTQVDYHRELALVATVLDADAPDTGETLIGVARYLLNPDGDSAEYALVVADAWQRRGLGRELMTALVDAARRQGLRRIEGFVLGANGPMLKLMGSLGFHIQPDPDDPSMRQAWLDLERPPN</sequence>
<keyword evidence="2 4" id="KW-0547">Nucleotide-binding</keyword>
<evidence type="ECO:0000256" key="4">
    <source>
        <dbReference type="PROSITE-ProRule" id="PRU00409"/>
    </source>
</evidence>
<dbReference type="InterPro" id="IPR032875">
    <property type="entry name" value="Succ_CoA_lig_flav_dom"/>
</dbReference>
<keyword evidence="1" id="KW-0436">Ligase</keyword>
<organism evidence="7 8">
    <name type="scientific">Pigmentiphaga soli</name>
    <dbReference type="NCBI Taxonomy" id="1007095"/>
    <lineage>
        <taxon>Bacteria</taxon>
        <taxon>Pseudomonadati</taxon>
        <taxon>Pseudomonadota</taxon>
        <taxon>Betaproteobacteria</taxon>
        <taxon>Burkholderiales</taxon>
        <taxon>Alcaligenaceae</taxon>
        <taxon>Pigmentiphaga</taxon>
    </lineage>
</organism>
<gene>
    <name evidence="7" type="ORF">GCM10023144_47710</name>
</gene>
<dbReference type="Pfam" id="PF00583">
    <property type="entry name" value="Acetyltransf_1"/>
    <property type="match status" value="1"/>
</dbReference>
<feature type="domain" description="N-acetyltransferase" evidence="6">
    <location>
        <begin position="726"/>
        <end position="888"/>
    </location>
</feature>
<dbReference type="Pfam" id="PF13607">
    <property type="entry name" value="Succ_CoA_lig"/>
    <property type="match status" value="1"/>
</dbReference>
<dbReference type="EMBL" id="BAABFO010000045">
    <property type="protein sequence ID" value="GAA4344208.1"/>
    <property type="molecule type" value="Genomic_DNA"/>
</dbReference>
<evidence type="ECO:0000259" key="6">
    <source>
        <dbReference type="PROSITE" id="PS51186"/>
    </source>
</evidence>
<dbReference type="Proteomes" id="UP001501671">
    <property type="component" value="Unassembled WGS sequence"/>
</dbReference>
<keyword evidence="8" id="KW-1185">Reference proteome</keyword>
<dbReference type="SUPFAM" id="SSF56059">
    <property type="entry name" value="Glutathione synthetase ATP-binding domain-like"/>
    <property type="match status" value="1"/>
</dbReference>
<keyword evidence="3 4" id="KW-0067">ATP-binding</keyword>
<dbReference type="InterPro" id="IPR016102">
    <property type="entry name" value="Succinyl-CoA_synth-like"/>
</dbReference>
<dbReference type="InterPro" id="IPR051538">
    <property type="entry name" value="Acyl-CoA_Synth/Transferase"/>
</dbReference>
<accession>A0ABP8HTJ0</accession>
<dbReference type="InterPro" id="IPR000182">
    <property type="entry name" value="GNAT_dom"/>
</dbReference>
<evidence type="ECO:0000259" key="5">
    <source>
        <dbReference type="PROSITE" id="PS50975"/>
    </source>
</evidence>
<evidence type="ECO:0000256" key="2">
    <source>
        <dbReference type="ARBA" id="ARBA00022741"/>
    </source>
</evidence>
<dbReference type="CDD" id="cd04301">
    <property type="entry name" value="NAT_SF"/>
    <property type="match status" value="1"/>
</dbReference>
<dbReference type="InterPro" id="IPR016181">
    <property type="entry name" value="Acyl_CoA_acyltransferase"/>
</dbReference>
<comment type="caution">
    <text evidence="7">The sequence shown here is derived from an EMBL/GenBank/DDBJ whole genome shotgun (WGS) entry which is preliminary data.</text>
</comment>
<dbReference type="SUPFAM" id="SSF52210">
    <property type="entry name" value="Succinyl-CoA synthetase domains"/>
    <property type="match status" value="2"/>
</dbReference>
<dbReference type="PROSITE" id="PS51186">
    <property type="entry name" value="GNAT"/>
    <property type="match status" value="1"/>
</dbReference>
<dbReference type="PROSITE" id="PS50975">
    <property type="entry name" value="ATP_GRASP"/>
    <property type="match status" value="1"/>
</dbReference>
<name>A0ABP8HTJ0_9BURK</name>
<dbReference type="PANTHER" id="PTHR43334:SF1">
    <property type="entry name" value="3-HYDROXYPROPIONATE--COA LIGASE [ADP-FORMING]"/>
    <property type="match status" value="1"/>
</dbReference>
<evidence type="ECO:0000313" key="8">
    <source>
        <dbReference type="Proteomes" id="UP001501671"/>
    </source>
</evidence>
<evidence type="ECO:0000256" key="3">
    <source>
        <dbReference type="ARBA" id="ARBA00022840"/>
    </source>
</evidence>
<protein>
    <submittedName>
        <fullName evidence="7">GNAT family N-acetyltransferase</fullName>
    </submittedName>
</protein>
<dbReference type="Gene3D" id="3.40.630.30">
    <property type="match status" value="1"/>
</dbReference>
<dbReference type="InterPro" id="IPR013815">
    <property type="entry name" value="ATP_grasp_subdomain_1"/>
</dbReference>